<evidence type="ECO:0000313" key="1">
    <source>
        <dbReference type="EMBL" id="CZR51794.1"/>
    </source>
</evidence>
<organism evidence="1 2">
    <name type="scientific">Phialocephala subalpina</name>
    <dbReference type="NCBI Taxonomy" id="576137"/>
    <lineage>
        <taxon>Eukaryota</taxon>
        <taxon>Fungi</taxon>
        <taxon>Dikarya</taxon>
        <taxon>Ascomycota</taxon>
        <taxon>Pezizomycotina</taxon>
        <taxon>Leotiomycetes</taxon>
        <taxon>Helotiales</taxon>
        <taxon>Mollisiaceae</taxon>
        <taxon>Phialocephala</taxon>
        <taxon>Phialocephala fortinii species complex</taxon>
    </lineage>
</organism>
<dbReference type="OrthoDB" id="3766406at2759"/>
<keyword evidence="2" id="KW-1185">Reference proteome</keyword>
<proteinExistence type="predicted"/>
<reference evidence="1 2" key="1">
    <citation type="submission" date="2016-03" db="EMBL/GenBank/DDBJ databases">
        <authorList>
            <person name="Ploux O."/>
        </authorList>
    </citation>
    <scope>NUCLEOTIDE SEQUENCE [LARGE SCALE GENOMIC DNA]</scope>
    <source>
        <strain evidence="1 2">UAMH 11012</strain>
    </source>
</reference>
<dbReference type="AlphaFoldDB" id="A0A1L7WG88"/>
<name>A0A1L7WG88_9HELO</name>
<gene>
    <name evidence="1" type="ORF">PAC_01671</name>
</gene>
<dbReference type="Proteomes" id="UP000184330">
    <property type="component" value="Unassembled WGS sequence"/>
</dbReference>
<evidence type="ECO:0000313" key="2">
    <source>
        <dbReference type="Proteomes" id="UP000184330"/>
    </source>
</evidence>
<accession>A0A1L7WG88</accession>
<dbReference type="EMBL" id="FJOG01000002">
    <property type="protein sequence ID" value="CZR51794.1"/>
    <property type="molecule type" value="Genomic_DNA"/>
</dbReference>
<sequence>MAPKRYHQQPVNTQLLNIMSSKAAKTTTTGNYTVYISRNCLNATALGDDLPDEMICPHVLVDWAMHDIGSGVKRCQACRTDYRMDLEFYDGHGVAIFFTAWKDLGPGPNSESSNVAIDFEAAVNRGVQLAEPAGLRNIQKTIDRCAIGVVDEPGGRGGSTPTANIPVRQRKYHRLGNASQVAEDRVNIRGCSPRQDEQYARNAAPGAAKRDGFPGELSCRYELRIEKAKKARYTAVSEALKVQQQLGTAIREKNADADDQETRAAYVEAIAASDSIHTGVSNQLTDFLTGIQAMYAIPNSQRRRVYRSVQEAER</sequence>
<protein>
    <submittedName>
        <fullName evidence="1">Uncharacterized protein</fullName>
    </submittedName>
</protein>